<evidence type="ECO:0000256" key="11">
    <source>
        <dbReference type="PIRSR" id="PIRSR000726-1"/>
    </source>
</evidence>
<accession>A0A398D399</accession>
<dbReference type="GO" id="GO:0009090">
    <property type="term" value="P:homoserine biosynthetic process"/>
    <property type="evidence" value="ECO:0007669"/>
    <property type="project" value="TreeGrafter"/>
</dbReference>
<evidence type="ECO:0000256" key="7">
    <source>
        <dbReference type="ARBA" id="ARBA00022777"/>
    </source>
</evidence>
<evidence type="ECO:0000256" key="3">
    <source>
        <dbReference type="ARBA" id="ARBA00005139"/>
    </source>
</evidence>
<evidence type="ECO:0000256" key="2">
    <source>
        <dbReference type="ARBA" id="ARBA00004986"/>
    </source>
</evidence>
<dbReference type="PANTHER" id="PTHR21499">
    <property type="entry name" value="ASPARTATE KINASE"/>
    <property type="match status" value="1"/>
</dbReference>
<comment type="pathway">
    <text evidence="2 13">Amino-acid biosynthesis; L-methionine biosynthesis via de novo pathway; L-homoserine from L-aspartate: step 1/3.</text>
</comment>
<gene>
    <name evidence="15" type="ORF">SMC7_01080</name>
</gene>
<dbReference type="InterPro" id="IPR045865">
    <property type="entry name" value="ACT-like_dom_sf"/>
</dbReference>
<dbReference type="GO" id="GO:0005524">
    <property type="term" value="F:ATP binding"/>
    <property type="evidence" value="ECO:0007669"/>
    <property type="project" value="UniProtKB-KW"/>
</dbReference>
<dbReference type="FunFam" id="3.30.2130.10:FF:000001">
    <property type="entry name" value="Bifunctional aspartokinase/homoserine dehydrogenase"/>
    <property type="match status" value="1"/>
</dbReference>
<keyword evidence="5 12" id="KW-0808">Transferase</keyword>
<evidence type="ECO:0000256" key="5">
    <source>
        <dbReference type="ARBA" id="ARBA00022679"/>
    </source>
</evidence>
<dbReference type="Pfam" id="PF00696">
    <property type="entry name" value="AA_kinase"/>
    <property type="match status" value="1"/>
</dbReference>
<proteinExistence type="inferred from homology"/>
<comment type="similarity">
    <text evidence="4 12">Belongs to the aspartokinase family.</text>
</comment>
<name>A0A398D399_9BACT</name>
<dbReference type="InterPro" id="IPR005260">
    <property type="entry name" value="Asp_kin_monofn"/>
</dbReference>
<dbReference type="UniPathway" id="UPA00050">
    <property type="reaction ID" value="UER00461"/>
</dbReference>
<comment type="pathway">
    <text evidence="1 13">Amino-acid biosynthesis; L-lysine biosynthesis via DAP pathway; (S)-tetrahydrodipicolinate from L-aspartate: step 1/4.</text>
</comment>
<comment type="catalytic activity">
    <reaction evidence="10 12">
        <text>L-aspartate + ATP = 4-phospho-L-aspartate + ADP</text>
        <dbReference type="Rhea" id="RHEA:23776"/>
        <dbReference type="ChEBI" id="CHEBI:29991"/>
        <dbReference type="ChEBI" id="CHEBI:30616"/>
        <dbReference type="ChEBI" id="CHEBI:57535"/>
        <dbReference type="ChEBI" id="CHEBI:456216"/>
        <dbReference type="EC" id="2.7.2.4"/>
    </reaction>
</comment>
<dbReference type="CDD" id="cd04892">
    <property type="entry name" value="ACT_AK-like_2"/>
    <property type="match status" value="1"/>
</dbReference>
<keyword evidence="13" id="KW-0028">Amino-acid biosynthesis</keyword>
<evidence type="ECO:0000313" key="16">
    <source>
        <dbReference type="Proteomes" id="UP000266328"/>
    </source>
</evidence>
<dbReference type="UniPathway" id="UPA00034">
    <property type="reaction ID" value="UER00015"/>
</dbReference>
<evidence type="ECO:0000256" key="6">
    <source>
        <dbReference type="ARBA" id="ARBA00022741"/>
    </source>
</evidence>
<keyword evidence="7 12" id="KW-0418">Kinase</keyword>
<dbReference type="GO" id="GO:0009088">
    <property type="term" value="P:threonine biosynthetic process"/>
    <property type="evidence" value="ECO:0007669"/>
    <property type="project" value="UniProtKB-UniPathway"/>
</dbReference>
<feature type="binding site" evidence="11">
    <location>
        <position position="127"/>
    </location>
    <ligand>
        <name>substrate</name>
    </ligand>
</feature>
<evidence type="ECO:0000313" key="15">
    <source>
        <dbReference type="EMBL" id="RIE06727.1"/>
    </source>
</evidence>
<evidence type="ECO:0000256" key="13">
    <source>
        <dbReference type="RuleBase" id="RU004249"/>
    </source>
</evidence>
<dbReference type="PIRSF" id="PIRSF000726">
    <property type="entry name" value="Asp_kin"/>
    <property type="match status" value="1"/>
</dbReference>
<evidence type="ECO:0000256" key="8">
    <source>
        <dbReference type="ARBA" id="ARBA00022840"/>
    </source>
</evidence>
<dbReference type="EC" id="2.7.2.4" evidence="12"/>
<dbReference type="InterPro" id="IPR036393">
    <property type="entry name" value="AceGlu_kinase-like_sf"/>
</dbReference>
<evidence type="ECO:0000259" key="14">
    <source>
        <dbReference type="PROSITE" id="PS51671"/>
    </source>
</evidence>
<evidence type="ECO:0000256" key="9">
    <source>
        <dbReference type="ARBA" id="ARBA00023154"/>
    </source>
</evidence>
<evidence type="ECO:0000256" key="4">
    <source>
        <dbReference type="ARBA" id="ARBA00010122"/>
    </source>
</evidence>
<dbReference type="UniPathway" id="UPA00051">
    <property type="reaction ID" value="UER00462"/>
</dbReference>
<sequence length="465" mass="48690">MKFGGVLVQDAAAIMHSAQLVVQTAHKNTRAVVVVSAMADVTDGLLDLAEQARQGHGDEVAQAVDLLERRHEDAIQTVFSSSPAMAVQPVVDEEHALFVSLRQALAGVAMLHELTPRSRDLIVSFGERCSAPIMSAALRAAGLTSRSLTGGEAGIVTDDTFGSAVPLLDIARKTIPRALTPLLDRGLTPVVTGFVGANEEGVITTLGRGGSDYTATILGACLLADEVWIWKEVDGVMTADPKLVPDAVRVQALSYREVMELAWFGAKVLHPMTVAPVQEAGIPIRIRSAFLPASPGTIVCADAPEAGPVKAVTSIRKLTALTIGGAAMIGTSDVVSRVFSLLAAAQLPVLMISQSSSMANVSLVMTQTDAERATRLLRKEFAGSMVIRDITATPHVAIVAIVGDGMRGTPGVAARLFTCLASENINLLMIAQGSSEVNISVLITEKEAQRAVRTVHAAFGLAGAT</sequence>
<protein>
    <recommendedName>
        <fullName evidence="12">Aspartokinase</fullName>
        <ecNumber evidence="12">2.7.2.4</ecNumber>
    </recommendedName>
</protein>
<dbReference type="EMBL" id="QXIS01000006">
    <property type="protein sequence ID" value="RIE06727.1"/>
    <property type="molecule type" value="Genomic_DNA"/>
</dbReference>
<dbReference type="InterPro" id="IPR001048">
    <property type="entry name" value="Asp/Glu/Uridylate_kinase"/>
</dbReference>
<dbReference type="SUPFAM" id="SSF55021">
    <property type="entry name" value="ACT-like"/>
    <property type="match status" value="2"/>
</dbReference>
<dbReference type="Gene3D" id="3.30.2130.10">
    <property type="entry name" value="VC0802-like"/>
    <property type="match status" value="1"/>
</dbReference>
<keyword evidence="8 11" id="KW-0067">ATP-binding</keyword>
<reference evidence="15 16" key="1">
    <citation type="submission" date="2018-09" db="EMBL/GenBank/DDBJ databases">
        <title>Discovery and Ecogenomic Context for Candidatus Cryosericales, a Global Caldiserica Order Active in Thawing Permafrost.</title>
        <authorList>
            <person name="Martinez M.A."/>
            <person name="Woodcroft B.J."/>
            <person name="Ignacio Espinoza J.C."/>
            <person name="Zayed A."/>
            <person name="Singleton C.M."/>
            <person name="Boyd J."/>
            <person name="Li Y.-F."/>
            <person name="Purvine S."/>
            <person name="Maughan H."/>
            <person name="Hodgkins S.B."/>
            <person name="Anderson D."/>
            <person name="Sederholm M."/>
            <person name="Temperton B."/>
            <person name="Saleska S.R."/>
            <person name="Tyson G.W."/>
            <person name="Rich V.I."/>
        </authorList>
    </citation>
    <scope>NUCLEOTIDE SEQUENCE [LARGE SCALE GENOMIC DNA]</scope>
    <source>
        <strain evidence="15 16">SMC7</strain>
    </source>
</reference>
<comment type="pathway">
    <text evidence="3 13">Amino-acid biosynthesis; L-threonine biosynthesis; L-threonine from L-aspartate: step 1/5.</text>
</comment>
<keyword evidence="16" id="KW-1185">Reference proteome</keyword>
<dbReference type="InterPro" id="IPR001341">
    <property type="entry name" value="Asp_kinase"/>
</dbReference>
<evidence type="ECO:0000256" key="12">
    <source>
        <dbReference type="RuleBase" id="RU003448"/>
    </source>
</evidence>
<dbReference type="AlphaFoldDB" id="A0A398D399"/>
<dbReference type="InterPro" id="IPR002912">
    <property type="entry name" value="ACT_dom"/>
</dbReference>
<dbReference type="Gene3D" id="3.40.1160.10">
    <property type="entry name" value="Acetylglutamate kinase-like"/>
    <property type="match status" value="1"/>
</dbReference>
<dbReference type="GO" id="GO:0004072">
    <property type="term" value="F:aspartate kinase activity"/>
    <property type="evidence" value="ECO:0007669"/>
    <property type="project" value="UniProtKB-EC"/>
</dbReference>
<dbReference type="NCBIfam" id="TIGR00656">
    <property type="entry name" value="asp_kin_monofn"/>
    <property type="match status" value="1"/>
</dbReference>
<dbReference type="GO" id="GO:0009089">
    <property type="term" value="P:lysine biosynthetic process via diaminopimelate"/>
    <property type="evidence" value="ECO:0007669"/>
    <property type="project" value="UniProtKB-UniPathway"/>
</dbReference>
<organism evidence="15 16">
    <name type="scientific">Candidatus Cryosericum terrychapinii</name>
    <dbReference type="NCBI Taxonomy" id="2290919"/>
    <lineage>
        <taxon>Bacteria</taxon>
        <taxon>Pseudomonadati</taxon>
        <taxon>Caldisericota/Cryosericota group</taxon>
        <taxon>Candidatus Cryosericota</taxon>
        <taxon>Candidatus Cryosericia</taxon>
        <taxon>Candidatus Cryosericales</taxon>
        <taxon>Candidatus Cryosericaceae</taxon>
        <taxon>Candidatus Cryosericum</taxon>
    </lineage>
</organism>
<comment type="caution">
    <text evidence="15">The sequence shown here is derived from an EMBL/GenBank/DDBJ whole genome shotgun (WGS) entry which is preliminary data.</text>
</comment>
<dbReference type="Proteomes" id="UP000266328">
    <property type="component" value="Unassembled WGS sequence"/>
</dbReference>
<dbReference type="Pfam" id="PF22468">
    <property type="entry name" value="ACT_9"/>
    <property type="match status" value="2"/>
</dbReference>
<keyword evidence="9" id="KW-0457">Lysine biosynthesis</keyword>
<dbReference type="PROSITE" id="PS51671">
    <property type="entry name" value="ACT"/>
    <property type="match status" value="1"/>
</dbReference>
<evidence type="ECO:0000256" key="10">
    <source>
        <dbReference type="ARBA" id="ARBA00047872"/>
    </source>
</evidence>
<dbReference type="PANTHER" id="PTHR21499:SF3">
    <property type="entry name" value="ASPARTOKINASE"/>
    <property type="match status" value="1"/>
</dbReference>
<dbReference type="SUPFAM" id="SSF53633">
    <property type="entry name" value="Carbamate kinase-like"/>
    <property type="match status" value="1"/>
</dbReference>
<keyword evidence="6 11" id="KW-0547">Nucleotide-binding</keyword>
<dbReference type="GO" id="GO:0005829">
    <property type="term" value="C:cytosol"/>
    <property type="evidence" value="ECO:0007669"/>
    <property type="project" value="TreeGrafter"/>
</dbReference>
<feature type="domain" description="ACT" evidence="14">
    <location>
        <begin position="401"/>
        <end position="465"/>
    </location>
</feature>
<dbReference type="NCBIfam" id="TIGR00657">
    <property type="entry name" value="asp_kinases"/>
    <property type="match status" value="1"/>
</dbReference>
<dbReference type="NCBIfam" id="NF004938">
    <property type="entry name" value="PRK06291.1"/>
    <property type="match status" value="1"/>
</dbReference>
<feature type="binding site" evidence="11">
    <location>
        <begin position="267"/>
        <end position="268"/>
    </location>
    <ligand>
        <name>ATP</name>
        <dbReference type="ChEBI" id="CHEBI:30616"/>
    </ligand>
</feature>
<dbReference type="InterPro" id="IPR054352">
    <property type="entry name" value="ACT_Aspartokinase"/>
</dbReference>
<dbReference type="OrthoDB" id="9799110at2"/>
<evidence type="ECO:0000256" key="1">
    <source>
        <dbReference type="ARBA" id="ARBA00004766"/>
    </source>
</evidence>